<organism evidence="2 3">
    <name type="scientific">Periconia macrospinosa</name>
    <dbReference type="NCBI Taxonomy" id="97972"/>
    <lineage>
        <taxon>Eukaryota</taxon>
        <taxon>Fungi</taxon>
        <taxon>Dikarya</taxon>
        <taxon>Ascomycota</taxon>
        <taxon>Pezizomycotina</taxon>
        <taxon>Dothideomycetes</taxon>
        <taxon>Pleosporomycetidae</taxon>
        <taxon>Pleosporales</taxon>
        <taxon>Massarineae</taxon>
        <taxon>Periconiaceae</taxon>
        <taxon>Periconia</taxon>
    </lineage>
</organism>
<dbReference type="EMBL" id="KZ805448">
    <property type="protein sequence ID" value="PVH97019.1"/>
    <property type="molecule type" value="Genomic_DNA"/>
</dbReference>
<keyword evidence="1" id="KW-0732">Signal</keyword>
<proteinExistence type="predicted"/>
<sequence length="101" mass="11680">MCPCYGRWIFFLLFGFLTGSHSTGLKCDDQIYSCRLIGGCAGVPDLPPYKSLIMMRRYAGKMMRITWRASGKDEVGYVRMYHRQAMCERVIPKVKNRGRQC</sequence>
<evidence type="ECO:0000256" key="1">
    <source>
        <dbReference type="SAM" id="SignalP"/>
    </source>
</evidence>
<keyword evidence="3" id="KW-1185">Reference proteome</keyword>
<dbReference type="AlphaFoldDB" id="A0A2V1DIE9"/>
<protein>
    <submittedName>
        <fullName evidence="2">Uncharacterized protein</fullName>
    </submittedName>
</protein>
<feature type="signal peptide" evidence="1">
    <location>
        <begin position="1"/>
        <end position="22"/>
    </location>
</feature>
<name>A0A2V1DIE9_9PLEO</name>
<evidence type="ECO:0000313" key="3">
    <source>
        <dbReference type="Proteomes" id="UP000244855"/>
    </source>
</evidence>
<evidence type="ECO:0000313" key="2">
    <source>
        <dbReference type="EMBL" id="PVH97019.1"/>
    </source>
</evidence>
<gene>
    <name evidence="2" type="ORF">DM02DRAFT_96263</name>
</gene>
<reference evidence="2 3" key="1">
    <citation type="journal article" date="2018" name="Sci. Rep.">
        <title>Comparative genomics provides insights into the lifestyle and reveals functional heterogeneity of dark septate endophytic fungi.</title>
        <authorList>
            <person name="Knapp D.G."/>
            <person name="Nemeth J.B."/>
            <person name="Barry K."/>
            <person name="Hainaut M."/>
            <person name="Henrissat B."/>
            <person name="Johnson J."/>
            <person name="Kuo A."/>
            <person name="Lim J.H.P."/>
            <person name="Lipzen A."/>
            <person name="Nolan M."/>
            <person name="Ohm R.A."/>
            <person name="Tamas L."/>
            <person name="Grigoriev I.V."/>
            <person name="Spatafora J.W."/>
            <person name="Nagy L.G."/>
            <person name="Kovacs G.M."/>
        </authorList>
    </citation>
    <scope>NUCLEOTIDE SEQUENCE [LARGE SCALE GENOMIC DNA]</scope>
    <source>
        <strain evidence="2 3">DSE2036</strain>
    </source>
</reference>
<dbReference type="Proteomes" id="UP000244855">
    <property type="component" value="Unassembled WGS sequence"/>
</dbReference>
<feature type="chain" id="PRO_5016155553" evidence="1">
    <location>
        <begin position="23"/>
        <end position="101"/>
    </location>
</feature>
<accession>A0A2V1DIE9</accession>